<keyword evidence="2" id="KW-0812">Transmembrane</keyword>
<reference evidence="3 4" key="1">
    <citation type="submission" date="2019-02" db="EMBL/GenBank/DDBJ databases">
        <title>Genome sequencing of the rare red list fungi Phlebia centrifuga.</title>
        <authorList>
            <person name="Buettner E."/>
            <person name="Kellner H."/>
        </authorList>
    </citation>
    <scope>NUCLEOTIDE SEQUENCE [LARGE SCALE GENOMIC DNA]</scope>
    <source>
        <strain evidence="3 4">DSM 108282</strain>
    </source>
</reference>
<evidence type="ECO:0008006" key="5">
    <source>
        <dbReference type="Google" id="ProtNLM"/>
    </source>
</evidence>
<proteinExistence type="predicted"/>
<feature type="compositionally biased region" description="Basic and acidic residues" evidence="1">
    <location>
        <begin position="236"/>
        <end position="245"/>
    </location>
</feature>
<keyword evidence="2" id="KW-0472">Membrane</keyword>
<dbReference type="EMBL" id="SGPJ01000066">
    <property type="protein sequence ID" value="THG99864.1"/>
    <property type="molecule type" value="Genomic_DNA"/>
</dbReference>
<feature type="region of interest" description="Disordered" evidence="1">
    <location>
        <begin position="226"/>
        <end position="245"/>
    </location>
</feature>
<feature type="transmembrane region" description="Helical" evidence="2">
    <location>
        <begin position="123"/>
        <end position="145"/>
    </location>
</feature>
<feature type="transmembrane region" description="Helical" evidence="2">
    <location>
        <begin position="47"/>
        <end position="67"/>
    </location>
</feature>
<evidence type="ECO:0000256" key="2">
    <source>
        <dbReference type="SAM" id="Phobius"/>
    </source>
</evidence>
<feature type="transmembrane region" description="Helical" evidence="2">
    <location>
        <begin position="181"/>
        <end position="200"/>
    </location>
</feature>
<evidence type="ECO:0000313" key="4">
    <source>
        <dbReference type="Proteomes" id="UP000309038"/>
    </source>
</evidence>
<accession>A0A4S4KMV7</accession>
<feature type="transmembrane region" description="Helical" evidence="2">
    <location>
        <begin position="93"/>
        <end position="116"/>
    </location>
</feature>
<dbReference type="Proteomes" id="UP000309038">
    <property type="component" value="Unassembled WGS sequence"/>
</dbReference>
<comment type="caution">
    <text evidence="3">The sequence shown here is derived from an EMBL/GenBank/DDBJ whole genome shotgun (WGS) entry which is preliminary data.</text>
</comment>
<evidence type="ECO:0000313" key="3">
    <source>
        <dbReference type="EMBL" id="THG99864.1"/>
    </source>
</evidence>
<organism evidence="3 4">
    <name type="scientific">Hermanssonia centrifuga</name>
    <dbReference type="NCBI Taxonomy" id="98765"/>
    <lineage>
        <taxon>Eukaryota</taxon>
        <taxon>Fungi</taxon>
        <taxon>Dikarya</taxon>
        <taxon>Basidiomycota</taxon>
        <taxon>Agaricomycotina</taxon>
        <taxon>Agaricomycetes</taxon>
        <taxon>Polyporales</taxon>
        <taxon>Meruliaceae</taxon>
        <taxon>Hermanssonia</taxon>
    </lineage>
</organism>
<sequence>MYSLLGPHPLVLINVSFFFVCLGQLSLILLLGTLCFSKHVLKRNATLINLLVVTAGVTVPGALLYYAQHILDPEPPFGLCLTQAILKHGTDPMFIVCSLALILDVLCETGMIMISITRRTRQLVLLASPYIVFVVFATWAAALGITHPHAVKHQPNDLYCTIAYTTLLLGLDFFVNTVPTHVLPIAYEALMPLATFFIFGTNMDVLKVWKFWDHAKFSSAVDSSKEWAANNSSEQSDTKEPAVQV</sequence>
<gene>
    <name evidence="3" type="ORF">EW026_g2572</name>
</gene>
<dbReference type="AlphaFoldDB" id="A0A4S4KMV7"/>
<name>A0A4S4KMV7_9APHY</name>
<protein>
    <recommendedName>
        <fullName evidence="5">G-protein coupled receptors family 1 profile domain-containing protein</fullName>
    </recommendedName>
</protein>
<evidence type="ECO:0000256" key="1">
    <source>
        <dbReference type="SAM" id="MobiDB-lite"/>
    </source>
</evidence>
<feature type="transmembrane region" description="Helical" evidence="2">
    <location>
        <begin position="12"/>
        <end position="35"/>
    </location>
</feature>
<keyword evidence="4" id="KW-1185">Reference proteome</keyword>
<keyword evidence="2" id="KW-1133">Transmembrane helix</keyword>